<dbReference type="InterPro" id="IPR002483">
    <property type="entry name" value="PWI_dom"/>
</dbReference>
<gene>
    <name evidence="4" type="ORF">ZHAS_00021888</name>
</gene>
<dbReference type="Pfam" id="PF01480">
    <property type="entry name" value="PWI"/>
    <property type="match status" value="1"/>
</dbReference>
<feature type="domain" description="PWI" evidence="3">
    <location>
        <begin position="810"/>
        <end position="902"/>
    </location>
</feature>
<organism evidence="4">
    <name type="scientific">Anopheles sinensis</name>
    <name type="common">Mosquito</name>
    <dbReference type="NCBI Taxonomy" id="74873"/>
    <lineage>
        <taxon>Eukaryota</taxon>
        <taxon>Metazoa</taxon>
        <taxon>Ecdysozoa</taxon>
        <taxon>Arthropoda</taxon>
        <taxon>Hexapoda</taxon>
        <taxon>Insecta</taxon>
        <taxon>Pterygota</taxon>
        <taxon>Neoptera</taxon>
        <taxon>Endopterygota</taxon>
        <taxon>Diptera</taxon>
        <taxon>Nematocera</taxon>
        <taxon>Culicoidea</taxon>
        <taxon>Culicidae</taxon>
        <taxon>Anophelinae</taxon>
        <taxon>Anopheles</taxon>
    </lineage>
</organism>
<feature type="region of interest" description="Disordered" evidence="2">
    <location>
        <begin position="729"/>
        <end position="800"/>
    </location>
</feature>
<dbReference type="GO" id="GO:0000381">
    <property type="term" value="P:regulation of alternative mRNA splicing, via spliceosome"/>
    <property type="evidence" value="ECO:0007669"/>
    <property type="project" value="TreeGrafter"/>
</dbReference>
<dbReference type="InterPro" id="IPR052768">
    <property type="entry name" value="RBM25"/>
</dbReference>
<dbReference type="InterPro" id="IPR036483">
    <property type="entry name" value="PWI_dom_sf"/>
</dbReference>
<feature type="region of interest" description="Disordered" evidence="2">
    <location>
        <begin position="534"/>
        <end position="706"/>
    </location>
</feature>
<feature type="compositionally biased region" description="Polar residues" evidence="2">
    <location>
        <begin position="755"/>
        <end position="774"/>
    </location>
</feature>
<reference evidence="5" key="2">
    <citation type="submission" date="2020-05" db="UniProtKB">
        <authorList>
            <consortium name="EnsemblMetazoa"/>
        </authorList>
    </citation>
    <scope>IDENTIFICATION</scope>
</reference>
<dbReference type="AlphaFoldDB" id="A0A084WTV1"/>
<dbReference type="Proteomes" id="UP000030765">
    <property type="component" value="Unassembled WGS sequence"/>
</dbReference>
<feature type="compositionally biased region" description="Basic and acidic residues" evidence="2">
    <location>
        <begin position="777"/>
        <end position="800"/>
    </location>
</feature>
<dbReference type="EMBL" id="ATLV01026919">
    <property type="status" value="NOT_ANNOTATED_CDS"/>
    <property type="molecule type" value="Genomic_DNA"/>
</dbReference>
<sequence length="902" mass="104539">MPYIAPPIVQQQPMIPAMNQPPPSNRGGSFRSGATIGSRPQMYNNKPPPQPEPVYDGPIVTVFVGNISEKVPDPMINRYWQPAAQFPAGGARAVRLVHDLEVGGKKLVAKVDAKNKALLDSFREDENNAETTNEASEKRGDDDAMESINRILEDFREELAAAEQQQEETQAKQKKMLQTVDIEDGKRDIINKEIGKFRKYTEEEELKKEKEKERKKREEKRTEEKQRRSASPRKDKKPPAASSSSSRRRSRSRSRDRERDREREREREQREREKERERERERELRERERERERERDLERQRERERERERERDREREREREREDLKVSRNPRDIQKEKEMEEEARERKKAEKKARDKEAAYQERLRNWEARERRKAKDYEKEREKDRCKEEEREKEAKRLKEFLEDYDDDRDDPKYYKGRELQRRLAERVREADADSKDRNKEQEELDELKNKIFSGEYDNPTLEFEKAKKEREDLYKPKILIDVNLEQSQQREREMERERMREIERQRAKERERMNKERYVLAQASRELASVDAEPIDSDSSGQDNFNSPAGSAQQAISGASNGPGSGSASMTDGLGNSNHHHHHPHQSHHHAHHHHHHHHSHHGASEQRVASAGQHPAHAGSETRDSFGLMGHGGTAGGGGGSSSAMMGMMNDENSRHSSRSNSQHGVPESPEPDTNSGMNSLSDKSAHHHQHQPQPQQSTVGPTISLNLNVNAKKKKLEVKDVFNSLDDDTEESNGPKKRKLVPLEYEDGRGQTDTPTGTANSTPAGPNPKSSKGRRDEASTRESQKSQEEKRKNIKSIIDKIPTEKNDLFNYPLDWNEIDSTIEKKIRPWINKKIIEYIGEPEPTLVDFICSKVLAGSTPQGILDDVQMVLDEEAEVFVVKMWRLLIYEVEAKKVGLAK</sequence>
<dbReference type="SUPFAM" id="SSF101233">
    <property type="entry name" value="PWI domain"/>
    <property type="match status" value="1"/>
</dbReference>
<dbReference type="PANTHER" id="PTHR18806:SF4">
    <property type="entry name" value="RNA-BINDING PROTEIN 25"/>
    <property type="match status" value="1"/>
</dbReference>
<dbReference type="VEuPathDB" id="VectorBase:ASIC021888"/>
<feature type="compositionally biased region" description="Low complexity" evidence="2">
    <location>
        <begin position="549"/>
        <end position="571"/>
    </location>
</feature>
<dbReference type="EMBL" id="KE525420">
    <property type="protein sequence ID" value="KFB53645.1"/>
    <property type="molecule type" value="Genomic_DNA"/>
</dbReference>
<dbReference type="Gene3D" id="1.20.1390.10">
    <property type="entry name" value="PWI domain"/>
    <property type="match status" value="1"/>
</dbReference>
<dbReference type="SMART" id="SM00311">
    <property type="entry name" value="PWI"/>
    <property type="match status" value="1"/>
</dbReference>
<feature type="compositionally biased region" description="Polar residues" evidence="2">
    <location>
        <begin position="675"/>
        <end position="686"/>
    </location>
</feature>
<evidence type="ECO:0000256" key="2">
    <source>
        <dbReference type="SAM" id="MobiDB-lite"/>
    </source>
</evidence>
<feature type="compositionally biased region" description="Basic residues" evidence="2">
    <location>
        <begin position="580"/>
        <end position="604"/>
    </location>
</feature>
<evidence type="ECO:0000256" key="1">
    <source>
        <dbReference type="ARBA" id="ARBA00022664"/>
    </source>
</evidence>
<dbReference type="GO" id="GO:0005681">
    <property type="term" value="C:spliceosomal complex"/>
    <property type="evidence" value="ECO:0007669"/>
    <property type="project" value="TreeGrafter"/>
</dbReference>
<proteinExistence type="predicted"/>
<keyword evidence="1" id="KW-0507">mRNA processing</keyword>
<dbReference type="FunFam" id="1.20.1390.10:FF:000004">
    <property type="entry name" value="RNA-binding motif protein 25"/>
    <property type="match status" value="1"/>
</dbReference>
<dbReference type="OrthoDB" id="6275295at2759"/>
<dbReference type="PROSITE" id="PS51025">
    <property type="entry name" value="PWI"/>
    <property type="match status" value="1"/>
</dbReference>
<evidence type="ECO:0000259" key="3">
    <source>
        <dbReference type="PROSITE" id="PS51025"/>
    </source>
</evidence>
<dbReference type="GO" id="GO:0006397">
    <property type="term" value="P:mRNA processing"/>
    <property type="evidence" value="ECO:0007669"/>
    <property type="project" value="UniProtKB-KW"/>
</dbReference>
<feature type="region of interest" description="Disordered" evidence="2">
    <location>
        <begin position="160"/>
        <end position="360"/>
    </location>
</feature>
<dbReference type="STRING" id="74873.A0A084WTV1"/>
<feature type="region of interest" description="Disordered" evidence="2">
    <location>
        <begin position="124"/>
        <end position="145"/>
    </location>
</feature>
<keyword evidence="6" id="KW-1185">Reference proteome</keyword>
<dbReference type="VEuPathDB" id="VectorBase:ASIS019658"/>
<feature type="compositionally biased region" description="Basic and acidic residues" evidence="2">
    <location>
        <begin position="183"/>
        <end position="212"/>
    </location>
</feature>
<dbReference type="GO" id="GO:0003729">
    <property type="term" value="F:mRNA binding"/>
    <property type="evidence" value="ECO:0007669"/>
    <property type="project" value="TreeGrafter"/>
</dbReference>
<feature type="region of interest" description="Disordered" evidence="2">
    <location>
        <begin position="372"/>
        <end position="448"/>
    </location>
</feature>
<reference evidence="4 6" key="1">
    <citation type="journal article" date="2014" name="BMC Genomics">
        <title>Genome sequence of Anopheles sinensis provides insight into genetics basis of mosquito competence for malaria parasites.</title>
        <authorList>
            <person name="Zhou D."/>
            <person name="Zhang D."/>
            <person name="Ding G."/>
            <person name="Shi L."/>
            <person name="Hou Q."/>
            <person name="Ye Y."/>
            <person name="Xu Y."/>
            <person name="Zhou H."/>
            <person name="Xiong C."/>
            <person name="Li S."/>
            <person name="Yu J."/>
            <person name="Hong S."/>
            <person name="Yu X."/>
            <person name="Zou P."/>
            <person name="Chen C."/>
            <person name="Chang X."/>
            <person name="Wang W."/>
            <person name="Lv Y."/>
            <person name="Sun Y."/>
            <person name="Ma L."/>
            <person name="Shen B."/>
            <person name="Zhu C."/>
        </authorList>
    </citation>
    <scope>NUCLEOTIDE SEQUENCE [LARGE SCALE GENOMIC DNA]</scope>
</reference>
<feature type="compositionally biased region" description="Basic and acidic residues" evidence="2">
    <location>
        <begin position="490"/>
        <end position="519"/>
    </location>
</feature>
<name>A0A084WTV1_ANOSI</name>
<dbReference type="EnsemblMetazoa" id="ASIC021888-RA">
    <property type="protein sequence ID" value="ASIC021888-PA"/>
    <property type="gene ID" value="ASIC021888"/>
</dbReference>
<feature type="region of interest" description="Disordered" evidence="2">
    <location>
        <begin position="488"/>
        <end position="519"/>
    </location>
</feature>
<feature type="compositionally biased region" description="Gly residues" evidence="2">
    <location>
        <begin position="632"/>
        <end position="644"/>
    </location>
</feature>
<evidence type="ECO:0000313" key="4">
    <source>
        <dbReference type="EMBL" id="KFB53645.1"/>
    </source>
</evidence>
<feature type="compositionally biased region" description="Basic and acidic residues" evidence="2">
    <location>
        <begin position="411"/>
        <end position="448"/>
    </location>
</feature>
<dbReference type="PANTHER" id="PTHR18806">
    <property type="entry name" value="RBM25 PROTEIN"/>
    <property type="match status" value="1"/>
</dbReference>
<feature type="compositionally biased region" description="Basic and acidic residues" evidence="2">
    <location>
        <begin position="372"/>
        <end position="403"/>
    </location>
</feature>
<feature type="compositionally biased region" description="Polar residues" evidence="2">
    <location>
        <begin position="539"/>
        <end position="548"/>
    </location>
</feature>
<evidence type="ECO:0000313" key="5">
    <source>
        <dbReference type="EnsemblMetazoa" id="ASIC021888-PA"/>
    </source>
</evidence>
<evidence type="ECO:0000313" key="6">
    <source>
        <dbReference type="Proteomes" id="UP000030765"/>
    </source>
</evidence>
<accession>A0A084WTV1</accession>
<feature type="compositionally biased region" description="Basic and acidic residues" evidence="2">
    <location>
        <begin position="253"/>
        <end position="360"/>
    </location>
</feature>
<dbReference type="OMA" id="DGCVNKK"/>
<protein>
    <submittedName>
        <fullName evidence="4">AGAP004546-PA-like protein</fullName>
    </submittedName>
</protein>
<feature type="region of interest" description="Disordered" evidence="2">
    <location>
        <begin position="11"/>
        <end position="54"/>
    </location>
</feature>